<evidence type="ECO:0000256" key="6">
    <source>
        <dbReference type="ARBA" id="ARBA00023136"/>
    </source>
</evidence>
<evidence type="ECO:0000256" key="2">
    <source>
        <dbReference type="ARBA" id="ARBA00022448"/>
    </source>
</evidence>
<evidence type="ECO:0000256" key="1">
    <source>
        <dbReference type="ARBA" id="ARBA00004141"/>
    </source>
</evidence>
<feature type="transmembrane region" description="Helical" evidence="7">
    <location>
        <begin position="73"/>
        <end position="93"/>
    </location>
</feature>
<feature type="transmembrane region" description="Helical" evidence="7">
    <location>
        <begin position="311"/>
        <end position="332"/>
    </location>
</feature>
<dbReference type="OrthoDB" id="9787548at2"/>
<evidence type="ECO:0000313" key="11">
    <source>
        <dbReference type="Proteomes" id="UP000615003"/>
    </source>
</evidence>
<dbReference type="PANTHER" id="PTHR11706:SF33">
    <property type="entry name" value="NATURAL RESISTANCE-ASSOCIATED MACROPHAGE PROTEIN 2"/>
    <property type="match status" value="1"/>
</dbReference>
<dbReference type="AlphaFoldDB" id="A0A2K4X9V2"/>
<keyword evidence="2" id="KW-0813">Transport</keyword>
<dbReference type="GO" id="GO:0005384">
    <property type="term" value="F:manganese ion transmembrane transporter activity"/>
    <property type="evidence" value="ECO:0007669"/>
    <property type="project" value="TreeGrafter"/>
</dbReference>
<keyword evidence="6 7" id="KW-0472">Membrane</keyword>
<feature type="transmembrane region" description="Helical" evidence="7">
    <location>
        <begin position="338"/>
        <end position="361"/>
    </location>
</feature>
<dbReference type="RefSeq" id="WP_104642765.1">
    <property type="nucleotide sequence ID" value="NZ_AQGW01000020.1"/>
</dbReference>
<keyword evidence="11" id="KW-1185">Reference proteome</keyword>
<dbReference type="NCBIfam" id="NF037982">
    <property type="entry name" value="Nramp_1"/>
    <property type="match status" value="1"/>
</dbReference>
<feature type="transmembrane region" description="Helical" evidence="7">
    <location>
        <begin position="373"/>
        <end position="395"/>
    </location>
</feature>
<feature type="transmembrane region" description="Helical" evidence="7">
    <location>
        <begin position="180"/>
        <end position="204"/>
    </location>
</feature>
<proteinExistence type="predicted"/>
<accession>A0A2K4X9V2</accession>
<evidence type="ECO:0000256" key="3">
    <source>
        <dbReference type="ARBA" id="ARBA00022692"/>
    </source>
</evidence>
<comment type="subcellular location">
    <subcellularLocation>
        <location evidence="1">Membrane</location>
        <topology evidence="1">Multi-pass membrane protein</topology>
    </subcellularLocation>
</comment>
<dbReference type="Pfam" id="PF01566">
    <property type="entry name" value="Nramp"/>
    <property type="match status" value="1"/>
</dbReference>
<organism evidence="9 10">
    <name type="scientific">Pseudoalteromonas carrageenovora IAM 12662</name>
    <dbReference type="NCBI Taxonomy" id="1314868"/>
    <lineage>
        <taxon>Bacteria</taxon>
        <taxon>Pseudomonadati</taxon>
        <taxon>Pseudomonadota</taxon>
        <taxon>Gammaproteobacteria</taxon>
        <taxon>Alteromonadales</taxon>
        <taxon>Pseudoalteromonadaceae</taxon>
        <taxon>Pseudoalteromonas</taxon>
    </lineage>
</organism>
<evidence type="ECO:0000313" key="9">
    <source>
        <dbReference type="EMBL" id="SOU41091.1"/>
    </source>
</evidence>
<dbReference type="PRINTS" id="PR00447">
    <property type="entry name" value="NATRESASSCMP"/>
</dbReference>
<keyword evidence="5 7" id="KW-1133">Transmembrane helix</keyword>
<reference evidence="8 11" key="1">
    <citation type="submission" date="2015-06" db="EMBL/GenBank/DDBJ databases">
        <title>Genome sequence of Pseudoalteromonas carrageenovora.</title>
        <authorList>
            <person name="Xie B.-B."/>
            <person name="Rong J.-C."/>
            <person name="Qin Q.-L."/>
            <person name="Zhang Y.-Z."/>
        </authorList>
    </citation>
    <scope>NUCLEOTIDE SEQUENCE [LARGE SCALE GENOMIC DNA]</scope>
    <source>
        <strain evidence="8 11">IAM 12662</strain>
    </source>
</reference>
<dbReference type="Proteomes" id="UP000615003">
    <property type="component" value="Unassembled WGS sequence"/>
</dbReference>
<feature type="transmembrane region" description="Helical" evidence="7">
    <location>
        <begin position="113"/>
        <end position="130"/>
    </location>
</feature>
<feature type="transmembrane region" description="Helical" evidence="7">
    <location>
        <begin position="32"/>
        <end position="52"/>
    </location>
</feature>
<sequence length="400" mass="41392">MRLGPGLLVTAAFIGPGTITTASVAGANFGFALIWTLLFSVVATILLQSMAARLGVATGQDLAQALRANIQTPLFKSLAIFLVISAIGVGSAAYEAGNLSGASMGLIEIFPQVNAQIWTPLIAFLSAALLYSGKHKVVENALILLVILMSLVFISTLVMASPSLGDVFAGFIPSMPEGSITTILALIGTTIVPYNLFLHSGVLATRHNSNSDLNKVIKQTNVDTGLSITLGGVITLAILSTASVAFYGTDAGQISAANMAVQLEPLLGDAAHYFFAIGLFAAGLTSAITAPLAGAYAVCGMLGWSNNMSNARFKGVAIVILLFGAGVASLGLDPVAVIIFAQAANGLLLPIVSTYLVWLVNQKGVMGNYTNSLLLNLVTLPVLILIFGLSSYKLISLIFS</sequence>
<protein>
    <submittedName>
        <fullName evidence="9">Manganese transporter</fullName>
    </submittedName>
</protein>
<name>A0A2K4X9V2_PSEVC</name>
<feature type="transmembrane region" description="Helical" evidence="7">
    <location>
        <begin position="225"/>
        <end position="247"/>
    </location>
</feature>
<evidence type="ECO:0000313" key="8">
    <source>
        <dbReference type="EMBL" id="MBE0383437.1"/>
    </source>
</evidence>
<evidence type="ECO:0000256" key="7">
    <source>
        <dbReference type="SAM" id="Phobius"/>
    </source>
</evidence>
<dbReference type="GO" id="GO:0034755">
    <property type="term" value="P:iron ion transmembrane transport"/>
    <property type="evidence" value="ECO:0007669"/>
    <property type="project" value="TreeGrafter"/>
</dbReference>
<dbReference type="InterPro" id="IPR001046">
    <property type="entry name" value="NRAMP_fam"/>
</dbReference>
<dbReference type="PANTHER" id="PTHR11706">
    <property type="entry name" value="SOLUTE CARRIER PROTEIN FAMILY 11 MEMBER"/>
    <property type="match status" value="1"/>
</dbReference>
<dbReference type="GO" id="GO:0015086">
    <property type="term" value="F:cadmium ion transmembrane transporter activity"/>
    <property type="evidence" value="ECO:0007669"/>
    <property type="project" value="TreeGrafter"/>
</dbReference>
<reference evidence="9 10" key="2">
    <citation type="submission" date="2017-11" db="EMBL/GenBank/DDBJ databases">
        <authorList>
            <person name="Han C.G."/>
        </authorList>
    </citation>
    <scope>NUCLEOTIDE SEQUENCE [LARGE SCALE GENOMIC DNA]</scope>
    <source>
        <strain evidence="10">ATCC 43555</strain>
        <strain evidence="9">ATCC43555</strain>
    </source>
</reference>
<feature type="transmembrane region" description="Helical" evidence="7">
    <location>
        <begin position="142"/>
        <end position="160"/>
    </location>
</feature>
<keyword evidence="3 7" id="KW-0812">Transmembrane</keyword>
<dbReference type="EMBL" id="LT965928">
    <property type="protein sequence ID" value="SOU41091.1"/>
    <property type="molecule type" value="Genomic_DNA"/>
</dbReference>
<feature type="transmembrane region" description="Helical" evidence="7">
    <location>
        <begin position="273"/>
        <end position="299"/>
    </location>
</feature>
<dbReference type="GO" id="GO:0005886">
    <property type="term" value="C:plasma membrane"/>
    <property type="evidence" value="ECO:0007669"/>
    <property type="project" value="TreeGrafter"/>
</dbReference>
<dbReference type="EMBL" id="AQGW01000020">
    <property type="protein sequence ID" value="MBE0383437.1"/>
    <property type="molecule type" value="Genomic_DNA"/>
</dbReference>
<gene>
    <name evidence="9" type="ORF">PCAR9_A30257</name>
    <name evidence="8" type="ORF">PCARR_a1774</name>
</gene>
<evidence type="ECO:0000256" key="5">
    <source>
        <dbReference type="ARBA" id="ARBA00022989"/>
    </source>
</evidence>
<keyword evidence="4" id="KW-0769">Symport</keyword>
<evidence type="ECO:0000256" key="4">
    <source>
        <dbReference type="ARBA" id="ARBA00022847"/>
    </source>
</evidence>
<dbReference type="GeneID" id="93663750"/>
<dbReference type="GO" id="GO:0015293">
    <property type="term" value="F:symporter activity"/>
    <property type="evidence" value="ECO:0007669"/>
    <property type="project" value="UniProtKB-KW"/>
</dbReference>
<dbReference type="Proteomes" id="UP000238288">
    <property type="component" value="Chromosome PCAR9a"/>
</dbReference>
<evidence type="ECO:0000313" key="10">
    <source>
        <dbReference type="Proteomes" id="UP000238288"/>
    </source>
</evidence>